<dbReference type="RefSeq" id="WP_079472588.1">
    <property type="nucleotide sequence ID" value="NZ_FUZZ01000005.1"/>
</dbReference>
<reference evidence="1 2" key="1">
    <citation type="submission" date="2017-02" db="EMBL/GenBank/DDBJ databases">
        <authorList>
            <person name="Peterson S.W."/>
        </authorList>
    </citation>
    <scope>NUCLEOTIDE SEQUENCE [LARGE SCALE GENOMIC DNA]</scope>
    <source>
        <strain evidence="1 2">DSM 18108</strain>
    </source>
</reference>
<evidence type="ECO:0000313" key="2">
    <source>
        <dbReference type="Proteomes" id="UP000190166"/>
    </source>
</evidence>
<protein>
    <submittedName>
        <fullName evidence="1">Uncharacterized protein</fullName>
    </submittedName>
</protein>
<sequence>MKTKFHKSQLLAIEATLSKCFPPAPLSENELHDSYTRLCNFPIYIKEYLRRELGWTDSQFSQFVMPPLGGRNVKATKQEIAVARVIIKNQLKLLLQYLDVSPGLICTKAQEFQNQTADL</sequence>
<dbReference type="STRING" id="393003.SAMN05660461_5312"/>
<dbReference type="Proteomes" id="UP000190166">
    <property type="component" value="Unassembled WGS sequence"/>
</dbReference>
<evidence type="ECO:0000313" key="1">
    <source>
        <dbReference type="EMBL" id="SKD09424.1"/>
    </source>
</evidence>
<dbReference type="EMBL" id="FUZZ01000005">
    <property type="protein sequence ID" value="SKD09424.1"/>
    <property type="molecule type" value="Genomic_DNA"/>
</dbReference>
<accession>A0A1T5P9K6</accession>
<keyword evidence="2" id="KW-1185">Reference proteome</keyword>
<name>A0A1T5P9K6_9BACT</name>
<proteinExistence type="predicted"/>
<dbReference type="AlphaFoldDB" id="A0A1T5P9K6"/>
<organism evidence="1 2">
    <name type="scientific">Chitinophaga ginsengisegetis</name>
    <dbReference type="NCBI Taxonomy" id="393003"/>
    <lineage>
        <taxon>Bacteria</taxon>
        <taxon>Pseudomonadati</taxon>
        <taxon>Bacteroidota</taxon>
        <taxon>Chitinophagia</taxon>
        <taxon>Chitinophagales</taxon>
        <taxon>Chitinophagaceae</taxon>
        <taxon>Chitinophaga</taxon>
    </lineage>
</organism>
<gene>
    <name evidence="1" type="ORF">SAMN05660461_5312</name>
</gene>